<feature type="domain" description="Histidine kinase" evidence="14">
    <location>
        <begin position="289"/>
        <end position="498"/>
    </location>
</feature>
<dbReference type="AlphaFoldDB" id="A0A953JA40"/>
<evidence type="ECO:0000256" key="11">
    <source>
        <dbReference type="ARBA" id="ARBA00022989"/>
    </source>
</evidence>
<reference evidence="16" key="1">
    <citation type="journal article" date="2021" name="bioRxiv">
        <title>Unraveling nitrogen, sulfur and carbon metabolic pathways and microbial community transcriptional responses to substrate deprivation and toxicity stresses in a bioreactor mimicking anoxic brackish coastal sediment conditions.</title>
        <authorList>
            <person name="Martins P.D."/>
            <person name="Echeveste M.J."/>
            <person name="Arshad A."/>
            <person name="Kurth J."/>
            <person name="Ouboter H."/>
            <person name="Jetten M.S.M."/>
            <person name="Welte C.U."/>
        </authorList>
    </citation>
    <scope>NUCLEOTIDE SEQUENCE</scope>
    <source>
        <strain evidence="16">MAG_39</strain>
    </source>
</reference>
<dbReference type="InterPro" id="IPR036890">
    <property type="entry name" value="HATPase_C_sf"/>
</dbReference>
<evidence type="ECO:0000256" key="12">
    <source>
        <dbReference type="ARBA" id="ARBA00023012"/>
    </source>
</evidence>
<organism evidence="16 17">
    <name type="scientific">Candidatus Nitrobium versatile</name>
    <dbReference type="NCBI Taxonomy" id="2884831"/>
    <lineage>
        <taxon>Bacteria</taxon>
        <taxon>Pseudomonadati</taxon>
        <taxon>Nitrospirota</taxon>
        <taxon>Nitrospiria</taxon>
        <taxon>Nitrospirales</taxon>
        <taxon>Nitrospiraceae</taxon>
        <taxon>Candidatus Nitrobium</taxon>
    </lineage>
</organism>
<evidence type="ECO:0000259" key="14">
    <source>
        <dbReference type="PROSITE" id="PS50109"/>
    </source>
</evidence>
<evidence type="ECO:0000256" key="10">
    <source>
        <dbReference type="ARBA" id="ARBA00022840"/>
    </source>
</evidence>
<evidence type="ECO:0000313" key="17">
    <source>
        <dbReference type="Proteomes" id="UP000705867"/>
    </source>
</evidence>
<dbReference type="PROSITE" id="PS50109">
    <property type="entry name" value="HIS_KIN"/>
    <property type="match status" value="1"/>
</dbReference>
<dbReference type="Proteomes" id="UP000705867">
    <property type="component" value="Unassembled WGS sequence"/>
</dbReference>
<comment type="subcellular location">
    <subcellularLocation>
        <location evidence="2">Cell membrane</location>
        <topology evidence="2">Multi-pass membrane protein</topology>
    </subcellularLocation>
</comment>
<dbReference type="SUPFAM" id="SSF47384">
    <property type="entry name" value="Homodimeric domain of signal transducing histidine kinase"/>
    <property type="match status" value="1"/>
</dbReference>
<dbReference type="InterPro" id="IPR003660">
    <property type="entry name" value="HAMP_dom"/>
</dbReference>
<dbReference type="Gene3D" id="1.10.287.130">
    <property type="match status" value="1"/>
</dbReference>
<dbReference type="EMBL" id="JAIOIV010000028">
    <property type="protein sequence ID" value="MBZ0155315.1"/>
    <property type="molecule type" value="Genomic_DNA"/>
</dbReference>
<dbReference type="CDD" id="cd00082">
    <property type="entry name" value="HisKA"/>
    <property type="match status" value="1"/>
</dbReference>
<keyword evidence="4" id="KW-1003">Cell membrane</keyword>
<reference evidence="16" key="2">
    <citation type="submission" date="2021-08" db="EMBL/GenBank/DDBJ databases">
        <authorList>
            <person name="Dalcin Martins P."/>
        </authorList>
    </citation>
    <scope>NUCLEOTIDE SEQUENCE</scope>
    <source>
        <strain evidence="16">MAG_39</strain>
    </source>
</reference>
<dbReference type="CDD" id="cd06225">
    <property type="entry name" value="HAMP"/>
    <property type="match status" value="1"/>
</dbReference>
<evidence type="ECO:0000256" key="9">
    <source>
        <dbReference type="ARBA" id="ARBA00022777"/>
    </source>
</evidence>
<evidence type="ECO:0000256" key="6">
    <source>
        <dbReference type="ARBA" id="ARBA00022679"/>
    </source>
</evidence>
<evidence type="ECO:0000259" key="15">
    <source>
        <dbReference type="PROSITE" id="PS50885"/>
    </source>
</evidence>
<sequence length="500" mass="56396">MRGIVRKGREWAYSLQGKFILVASLCIVLFTLTGSFIIISREEKLYERDMVNQCKVIAEISKVTLTNVMVFNELGMMDRQDLTDYLDYFIMNLMERDNRIRFAVALDTQGNILADSSISEYRRTHINESAVRSLVVLDHTEIVEGTFYGDPVYRITVPLNIDTKRWGVIQIGLSLTEMQQAIASLKREVALLVVSFSALSLIIVSIGAKVLAKPVVRLSSLMDRIETHGDLEQFEKISLKERRDELGRLQKSFLWMIQRLREADKEHKKTIEVLAQTEKMVSIGRLASGVAHEVNNPLGGITICFKNLMTTEMDEATREEHIEVINDSLQKIKRIVEQLLNFSKITVAEMTETDVNHLMDKMLLLLNYITYKKDIVVVKDLKEDMPLIMMDENKMGQVLMNIMLNAVQSMDDGGTLGIRTERRDGFCAIRIRDTGAGIPPEVLPSIFDPFFTTKSVGEGTGLGLSISKSIVEQHGGIIEVESQVGAGTEFRIKLPLTISA</sequence>
<dbReference type="SMART" id="SM00304">
    <property type="entry name" value="HAMP"/>
    <property type="match status" value="1"/>
</dbReference>
<evidence type="ECO:0000313" key="16">
    <source>
        <dbReference type="EMBL" id="MBZ0155315.1"/>
    </source>
</evidence>
<dbReference type="EC" id="2.7.13.3" evidence="3"/>
<name>A0A953JA40_9BACT</name>
<dbReference type="GO" id="GO:0000155">
    <property type="term" value="F:phosphorelay sensor kinase activity"/>
    <property type="evidence" value="ECO:0007669"/>
    <property type="project" value="InterPro"/>
</dbReference>
<keyword evidence="10" id="KW-0067">ATP-binding</keyword>
<keyword evidence="6" id="KW-0808">Transferase</keyword>
<dbReference type="GO" id="GO:0005524">
    <property type="term" value="F:ATP binding"/>
    <property type="evidence" value="ECO:0007669"/>
    <property type="project" value="UniProtKB-KW"/>
</dbReference>
<keyword evidence="11 13" id="KW-1133">Transmembrane helix</keyword>
<dbReference type="SUPFAM" id="SSF55874">
    <property type="entry name" value="ATPase domain of HSP90 chaperone/DNA topoisomerase II/histidine kinase"/>
    <property type="match status" value="1"/>
</dbReference>
<keyword evidence="5" id="KW-0597">Phosphoprotein</keyword>
<dbReference type="Gene3D" id="3.30.565.10">
    <property type="entry name" value="Histidine kinase-like ATPase, C-terminal domain"/>
    <property type="match status" value="1"/>
</dbReference>
<comment type="catalytic activity">
    <reaction evidence="1">
        <text>ATP + protein L-histidine = ADP + protein N-phospho-L-histidine.</text>
        <dbReference type="EC" id="2.7.13.3"/>
    </reaction>
</comment>
<dbReference type="SUPFAM" id="SSF103190">
    <property type="entry name" value="Sensory domain-like"/>
    <property type="match status" value="1"/>
</dbReference>
<dbReference type="SMART" id="SM00388">
    <property type="entry name" value="HisKA"/>
    <property type="match status" value="1"/>
</dbReference>
<dbReference type="InterPro" id="IPR005467">
    <property type="entry name" value="His_kinase_dom"/>
</dbReference>
<proteinExistence type="predicted"/>
<dbReference type="FunFam" id="3.30.565.10:FF:000006">
    <property type="entry name" value="Sensor histidine kinase WalK"/>
    <property type="match status" value="1"/>
</dbReference>
<dbReference type="InterPro" id="IPR003661">
    <property type="entry name" value="HisK_dim/P_dom"/>
</dbReference>
<keyword evidence="12" id="KW-0902">Two-component regulatory system</keyword>
<evidence type="ECO:0000256" key="8">
    <source>
        <dbReference type="ARBA" id="ARBA00022741"/>
    </source>
</evidence>
<evidence type="ECO:0000256" key="5">
    <source>
        <dbReference type="ARBA" id="ARBA00022553"/>
    </source>
</evidence>
<dbReference type="InterPro" id="IPR003594">
    <property type="entry name" value="HATPase_dom"/>
</dbReference>
<protein>
    <recommendedName>
        <fullName evidence="3">histidine kinase</fullName>
        <ecNumber evidence="3">2.7.13.3</ecNumber>
    </recommendedName>
</protein>
<evidence type="ECO:0000256" key="1">
    <source>
        <dbReference type="ARBA" id="ARBA00000085"/>
    </source>
</evidence>
<keyword evidence="8" id="KW-0547">Nucleotide-binding</keyword>
<feature type="transmembrane region" description="Helical" evidence="13">
    <location>
        <begin position="189"/>
        <end position="212"/>
    </location>
</feature>
<evidence type="ECO:0000256" key="13">
    <source>
        <dbReference type="SAM" id="Phobius"/>
    </source>
</evidence>
<accession>A0A953JA40</accession>
<dbReference type="Gene3D" id="6.10.340.10">
    <property type="match status" value="1"/>
</dbReference>
<dbReference type="InterPro" id="IPR036097">
    <property type="entry name" value="HisK_dim/P_sf"/>
</dbReference>
<evidence type="ECO:0000256" key="3">
    <source>
        <dbReference type="ARBA" id="ARBA00012438"/>
    </source>
</evidence>
<gene>
    <name evidence="16" type="ORF">K8I29_03760</name>
</gene>
<evidence type="ECO:0000256" key="7">
    <source>
        <dbReference type="ARBA" id="ARBA00022692"/>
    </source>
</evidence>
<dbReference type="GO" id="GO:0005886">
    <property type="term" value="C:plasma membrane"/>
    <property type="evidence" value="ECO:0007669"/>
    <property type="project" value="UniProtKB-SubCell"/>
</dbReference>
<feature type="domain" description="HAMP" evidence="15">
    <location>
        <begin position="209"/>
        <end position="265"/>
    </location>
</feature>
<dbReference type="PANTHER" id="PTHR43065:SF46">
    <property type="entry name" value="C4-DICARBOXYLATE TRANSPORT SENSOR PROTEIN DCTB"/>
    <property type="match status" value="1"/>
</dbReference>
<keyword evidence="9" id="KW-0418">Kinase</keyword>
<dbReference type="InterPro" id="IPR029151">
    <property type="entry name" value="Sensor-like_sf"/>
</dbReference>
<dbReference type="InterPro" id="IPR004358">
    <property type="entry name" value="Sig_transdc_His_kin-like_C"/>
</dbReference>
<dbReference type="PANTHER" id="PTHR43065">
    <property type="entry name" value="SENSOR HISTIDINE KINASE"/>
    <property type="match status" value="1"/>
</dbReference>
<comment type="caution">
    <text evidence="16">The sequence shown here is derived from an EMBL/GenBank/DDBJ whole genome shotgun (WGS) entry which is preliminary data.</text>
</comment>
<dbReference type="SMART" id="SM00387">
    <property type="entry name" value="HATPase_c"/>
    <property type="match status" value="1"/>
</dbReference>
<dbReference type="Pfam" id="PF00672">
    <property type="entry name" value="HAMP"/>
    <property type="match status" value="1"/>
</dbReference>
<dbReference type="Pfam" id="PF00512">
    <property type="entry name" value="HisKA"/>
    <property type="match status" value="1"/>
</dbReference>
<keyword evidence="7 13" id="KW-0812">Transmembrane</keyword>
<evidence type="ECO:0000256" key="2">
    <source>
        <dbReference type="ARBA" id="ARBA00004651"/>
    </source>
</evidence>
<keyword evidence="13" id="KW-0472">Membrane</keyword>
<dbReference type="Pfam" id="PF02518">
    <property type="entry name" value="HATPase_c"/>
    <property type="match status" value="1"/>
</dbReference>
<evidence type="ECO:0000256" key="4">
    <source>
        <dbReference type="ARBA" id="ARBA00022475"/>
    </source>
</evidence>
<feature type="transmembrane region" description="Helical" evidence="13">
    <location>
        <begin position="20"/>
        <end position="40"/>
    </location>
</feature>
<dbReference type="PROSITE" id="PS50885">
    <property type="entry name" value="HAMP"/>
    <property type="match status" value="1"/>
</dbReference>
<dbReference type="PRINTS" id="PR00344">
    <property type="entry name" value="BCTRLSENSOR"/>
</dbReference>